<keyword evidence="2" id="KW-1185">Reference proteome</keyword>
<dbReference type="EMBL" id="AWUE01020852">
    <property type="protein sequence ID" value="OMO65253.1"/>
    <property type="molecule type" value="Genomic_DNA"/>
</dbReference>
<evidence type="ECO:0000313" key="1">
    <source>
        <dbReference type="EMBL" id="OMO65253.1"/>
    </source>
</evidence>
<reference evidence="2" key="1">
    <citation type="submission" date="2013-09" db="EMBL/GenBank/DDBJ databases">
        <title>Corchorus olitorius genome sequencing.</title>
        <authorList>
            <person name="Alam M."/>
            <person name="Haque M.S."/>
            <person name="Islam M.S."/>
            <person name="Emdad E.M."/>
            <person name="Islam M.M."/>
            <person name="Ahmed B."/>
            <person name="Halim A."/>
            <person name="Hossen Q.M.M."/>
            <person name="Hossain M.Z."/>
            <person name="Ahmed R."/>
            <person name="Khan M.M."/>
            <person name="Islam R."/>
            <person name="Rashid M.M."/>
            <person name="Khan S.A."/>
            <person name="Rahman M.S."/>
            <person name="Alam M."/>
            <person name="Yahiya A.S."/>
            <person name="Khan M.S."/>
            <person name="Azam M.S."/>
            <person name="Haque T."/>
            <person name="Lashkar M.Z.H."/>
            <person name="Akhand A.I."/>
            <person name="Morshed G."/>
            <person name="Roy S."/>
            <person name="Uddin K.S."/>
            <person name="Rabeya T."/>
            <person name="Hossain A.S."/>
            <person name="Chowdhury A."/>
            <person name="Snigdha A.R."/>
            <person name="Mortoza M.S."/>
            <person name="Matin S.A."/>
            <person name="Hoque S.M.E."/>
            <person name="Islam M.K."/>
            <person name="Roy D.K."/>
            <person name="Haider R."/>
            <person name="Moosa M.M."/>
            <person name="Elias S.M."/>
            <person name="Hasan A.M."/>
            <person name="Jahan S."/>
            <person name="Shafiuddin M."/>
            <person name="Mahmood N."/>
            <person name="Shommy N.S."/>
        </authorList>
    </citation>
    <scope>NUCLEOTIDE SEQUENCE [LARGE SCALE GENOMIC DNA]</scope>
    <source>
        <strain evidence="2">cv. O-4</strain>
    </source>
</reference>
<dbReference type="AlphaFoldDB" id="A0A1R3H4J4"/>
<proteinExistence type="predicted"/>
<evidence type="ECO:0000313" key="2">
    <source>
        <dbReference type="Proteomes" id="UP000187203"/>
    </source>
</evidence>
<accession>A0A1R3H4J4</accession>
<organism evidence="1 2">
    <name type="scientific">Corchorus olitorius</name>
    <dbReference type="NCBI Taxonomy" id="93759"/>
    <lineage>
        <taxon>Eukaryota</taxon>
        <taxon>Viridiplantae</taxon>
        <taxon>Streptophyta</taxon>
        <taxon>Embryophyta</taxon>
        <taxon>Tracheophyta</taxon>
        <taxon>Spermatophyta</taxon>
        <taxon>Magnoliopsida</taxon>
        <taxon>eudicotyledons</taxon>
        <taxon>Gunneridae</taxon>
        <taxon>Pentapetalae</taxon>
        <taxon>rosids</taxon>
        <taxon>malvids</taxon>
        <taxon>Malvales</taxon>
        <taxon>Malvaceae</taxon>
        <taxon>Grewioideae</taxon>
        <taxon>Apeibeae</taxon>
        <taxon>Corchorus</taxon>
    </lineage>
</organism>
<comment type="caution">
    <text evidence="1">The sequence shown here is derived from an EMBL/GenBank/DDBJ whole genome shotgun (WGS) entry which is preliminary data.</text>
</comment>
<gene>
    <name evidence="1" type="ORF">COLO4_31403</name>
</gene>
<sequence length="51" mass="5809">MSKTRFVVVLEFGVMLLPQLRPIVLLSSVNYGSSAKQNFLLLSFYEVNVLF</sequence>
<protein>
    <submittedName>
        <fullName evidence="1">Uncharacterized protein</fullName>
    </submittedName>
</protein>
<name>A0A1R3H4J4_9ROSI</name>
<dbReference type="Proteomes" id="UP000187203">
    <property type="component" value="Unassembled WGS sequence"/>
</dbReference>